<dbReference type="Gene3D" id="3.90.215.10">
    <property type="entry name" value="Gamma Fibrinogen, chain A, domain 1"/>
    <property type="match status" value="1"/>
</dbReference>
<evidence type="ECO:0000256" key="5">
    <source>
        <dbReference type="SAM" id="MobiDB-lite"/>
    </source>
</evidence>
<dbReference type="PANTHER" id="PTHR14918">
    <property type="entry name" value="KICSTOR COMPLEX PROTEIN SZT2"/>
    <property type="match status" value="1"/>
</dbReference>
<evidence type="ECO:0000256" key="4">
    <source>
        <dbReference type="ARBA" id="ARBA00035248"/>
    </source>
</evidence>
<dbReference type="PANTHER" id="PTHR14918:SF3">
    <property type="entry name" value="KICSTOR COMPLEX PROTEIN SZT2"/>
    <property type="match status" value="1"/>
</dbReference>
<feature type="compositionally biased region" description="Acidic residues" evidence="5">
    <location>
        <begin position="1730"/>
        <end position="1740"/>
    </location>
</feature>
<keyword evidence="2" id="KW-0689">Ribosomal protein</keyword>
<keyword evidence="6" id="KW-1185">Reference proteome</keyword>
<dbReference type="InterPro" id="IPR033228">
    <property type="entry name" value="SZT2"/>
</dbReference>
<evidence type="ECO:0000256" key="2">
    <source>
        <dbReference type="ARBA" id="ARBA00022980"/>
    </source>
</evidence>
<dbReference type="WBParaSite" id="maker-uti_cns_0012086-snap-gene-0.2-mRNA-1">
    <property type="protein sequence ID" value="maker-uti_cns_0012086-snap-gene-0.2-mRNA-1"/>
    <property type="gene ID" value="maker-uti_cns_0012086-snap-gene-0.2"/>
</dbReference>
<dbReference type="InterPro" id="IPR014716">
    <property type="entry name" value="Fibrinogen_a/b/g_C_1"/>
</dbReference>
<dbReference type="InterPro" id="IPR006032">
    <property type="entry name" value="Ribosomal_uS12"/>
</dbReference>
<dbReference type="InterPro" id="IPR036056">
    <property type="entry name" value="Fibrinogen-like_C"/>
</dbReference>
<reference evidence="7" key="1">
    <citation type="submission" date="2016-11" db="UniProtKB">
        <authorList>
            <consortium name="WormBaseParasite"/>
        </authorList>
    </citation>
    <scope>IDENTIFICATION</scope>
</reference>
<dbReference type="SUPFAM" id="SSF53300">
    <property type="entry name" value="vWA-like"/>
    <property type="match status" value="1"/>
</dbReference>
<dbReference type="PROSITE" id="PS00055">
    <property type="entry name" value="RIBOSOMAL_S12"/>
    <property type="match status" value="1"/>
</dbReference>
<feature type="region of interest" description="Disordered" evidence="5">
    <location>
        <begin position="916"/>
        <end position="956"/>
    </location>
</feature>
<name>A0A1I8IFF6_9PLAT</name>
<evidence type="ECO:0000313" key="6">
    <source>
        <dbReference type="Proteomes" id="UP000095280"/>
    </source>
</evidence>
<keyword evidence="3" id="KW-0687">Ribonucleoprotein</keyword>
<dbReference type="GO" id="GO:0015935">
    <property type="term" value="C:small ribosomal subunit"/>
    <property type="evidence" value="ECO:0007669"/>
    <property type="project" value="InterPro"/>
</dbReference>
<dbReference type="PRINTS" id="PR01034">
    <property type="entry name" value="RIBOSOMALS12"/>
</dbReference>
<dbReference type="CDD" id="cd00198">
    <property type="entry name" value="vWFA"/>
    <property type="match status" value="1"/>
</dbReference>
<dbReference type="Proteomes" id="UP000095280">
    <property type="component" value="Unplaced"/>
</dbReference>
<sequence length="1855" mass="205846">CQRVLLGGRLQTALAVPAATRTPCLSALQSLPVRFVSTIKRRFSNTDSLELFDETAVVPRSRWSIELPTCVEDDNLLNRMARYGPIMKKRPPNRHMDGRPFMKGVVLRTLIRKPKKPNSANRRCVRVRLSNGREITAYVPGIGHNLQEHNMVLVRGGRCQDLIGVKHKVCARQIRLRSRKRRNMSNPAGQEPPEAFVLIRRDYRVSRNMRASWFFENLGKSLRLECLHQLNDNDQRAFVVLAETSPIASASATSEYTGSSVEDLSLPSRMDSAGGGGREFVLTQQHRVNFLVLDYAFSFVLDMSASMFCFTGKGKLRIERALKCLEKCLRLLSRPVRLAGLLGQLLSEHLEGEVALLAKGCRLSAGSVDRLIEDIRFKVRRFESEVARLTFARAASATGGSSTPSPGSDLLSMLRHGVLSLTFLPEAAASQIVLLTDCNLATADQTQLDRTLNMLRSAPISCSFIAVGCSIDQQLYANFGYLQSDEFCRFLAKATFGKFLTEDRLAKHKCAPRPAAVELHRGLAKPWKSSECQLWQPPGSGAGCGPSGGIDAGGRLFESAAMPSLGFVDSSSAGGGGEIGGSMTPSFASLMSAERRLNGVWLKRLRTDPQQLAVSFLAILSVRLREGYTIRRFQLLKGNTEIELELSLAWRPGVSMLYTLHSDWPPERSTATLVSAACEGSTDYLYRLSEARSRMSRQCAQLRCSYERFQYHIRDLNKTDAFVAQLYTFDRDSAVYVIPQQFRGSSPLFCLLPQSQEPVLSKSTMAESDDRFAAYWLRMVRVDAASCQKWMHVHRLFLLMRHDGQLSQLRHLNLRNPRGKYSAVQCRQALSLICDRVIRARSDRLIDNCFTLLEHSVYVKLLYDSAKFNREDDLDEARPMTLAFLAHVSSTIRQTVLQELRERLAYLYFPSRIAESKHKTPSGGTAASGGGAQRPDASGADIGSGIGGGSVKSPLQRTESETPCCYAVAKPLDRFLIQFEPKCLARNLTGFADTEKLNLQLQIISRQLHFRRFVWHVVWPAEQQPSPAESAGQLPTRDNLLHIFNCLVALRLQQGFHFAYANAGFVNLFRRVALQPSETAATAAIGDGNEGSGDVELCVQYLLYPLISRRRLDSESSEATVLEESSSVQRVSATPTAVPASVAPHLHHQHQQPAGNRQLLDLRIVTEVWAEPQPGRPLPSDLARETTDWLDADFQLLPGLLRDSDERVFCVFLTLDAALKSVASAATTVSNAGVCRSPECRQRQRQGSGAGKGGDSTWRQAISDKVQQLWTKVDLISLVSRSAQACLLLSLIQTDEPDCHEQLIRQLEQELMTRRFCQLPLTCCEEENYTRHLAARGGAGMESLVQPDQLQLLAQQQGWCCYALALLICSVLTAAAVTADSSWKLQRGDLAEYRVLTVKLAASDVHCMTAAENADAVRFDAAAGSCTLLACDRGPADGCRKCRHLGNSSLPQLWMREPVNCWTTFQHRVDGSVSFNRGWSEYACKSRCLQLLFFPASAAALSQLLQATGENAFPIYAYCVNDTWLADSLANQWSFSPPQDVTLRYRLGEPAPKYIEREAFCAGAARRGGVVCTSEKLLDDCGKLHTHLNQMVEAMSDVHALATVRTIFQASQQRLVIEETSLQAALDELLEEQASINIDLTDFLAYSCGHAYYGSRLDRQKQQQLQQQEALIRRLSRCCEASPGAHQRSGSRFRATIGKYFSELCCLPGYFALNCGCIDALLNPGANQEADTEDDDEGDDDRGFRVGSSFLVGSDTGENTDTAVPENELNSGQQLDINSVNAVRAPARLRPNSRPPVAAAATCQPASHLSDRWPTDLGEELRQQRSLAKRSPLFLQYYCTAEEVESDAPRRHRRQ</sequence>
<dbReference type="Pfam" id="PF00164">
    <property type="entry name" value="Ribosom_S12_S23"/>
    <property type="match status" value="1"/>
</dbReference>
<evidence type="ECO:0000256" key="1">
    <source>
        <dbReference type="ARBA" id="ARBA00005657"/>
    </source>
</evidence>
<dbReference type="GO" id="GO:0006412">
    <property type="term" value="P:translation"/>
    <property type="evidence" value="ECO:0007669"/>
    <property type="project" value="InterPro"/>
</dbReference>
<dbReference type="GO" id="GO:0003735">
    <property type="term" value="F:structural constituent of ribosome"/>
    <property type="evidence" value="ECO:0007669"/>
    <property type="project" value="InterPro"/>
</dbReference>
<dbReference type="InterPro" id="IPR036465">
    <property type="entry name" value="vWFA_dom_sf"/>
</dbReference>
<organism evidence="6 7">
    <name type="scientific">Macrostomum lignano</name>
    <dbReference type="NCBI Taxonomy" id="282301"/>
    <lineage>
        <taxon>Eukaryota</taxon>
        <taxon>Metazoa</taxon>
        <taxon>Spiralia</taxon>
        <taxon>Lophotrochozoa</taxon>
        <taxon>Platyhelminthes</taxon>
        <taxon>Rhabditophora</taxon>
        <taxon>Macrostomorpha</taxon>
        <taxon>Macrostomida</taxon>
        <taxon>Macrostomidae</taxon>
        <taxon>Macrostomum</taxon>
    </lineage>
</organism>
<comment type="similarity">
    <text evidence="1">Belongs to the universal ribosomal protein uS12 family.</text>
</comment>
<feature type="compositionally biased region" description="Polar residues" evidence="5">
    <location>
        <begin position="1756"/>
        <end position="1773"/>
    </location>
</feature>
<dbReference type="SUPFAM" id="SSF56496">
    <property type="entry name" value="Fibrinogen C-terminal domain-like"/>
    <property type="match status" value="1"/>
</dbReference>
<feature type="region of interest" description="Disordered" evidence="5">
    <location>
        <begin position="1726"/>
        <end position="1773"/>
    </location>
</feature>
<dbReference type="SUPFAM" id="SSF50249">
    <property type="entry name" value="Nucleic acid-binding proteins"/>
    <property type="match status" value="1"/>
</dbReference>
<dbReference type="InterPro" id="IPR005679">
    <property type="entry name" value="Ribosomal_uS12_bac"/>
</dbReference>
<dbReference type="Gene3D" id="2.40.50.140">
    <property type="entry name" value="Nucleic acid-binding proteins"/>
    <property type="match status" value="1"/>
</dbReference>
<accession>A0A1I8IFF6</accession>
<evidence type="ECO:0000313" key="7">
    <source>
        <dbReference type="WBParaSite" id="maker-uti_cns_0012086-snap-gene-0.2-mRNA-1"/>
    </source>
</evidence>
<dbReference type="GO" id="GO:0005777">
    <property type="term" value="C:peroxisome"/>
    <property type="evidence" value="ECO:0007669"/>
    <property type="project" value="InterPro"/>
</dbReference>
<dbReference type="InterPro" id="IPR012340">
    <property type="entry name" value="NA-bd_OB-fold"/>
</dbReference>
<evidence type="ECO:0000256" key="3">
    <source>
        <dbReference type="ARBA" id="ARBA00023274"/>
    </source>
</evidence>
<proteinExistence type="inferred from homology"/>
<dbReference type="CDD" id="cd03368">
    <property type="entry name" value="Ribosomal_S12"/>
    <property type="match status" value="1"/>
</dbReference>
<protein>
    <recommendedName>
        <fullName evidence="4">Small ribosomal subunit protein uS12m</fullName>
    </recommendedName>
</protein>